<accession>A0A8S3XR01</accession>
<dbReference type="InterPro" id="IPR018247">
    <property type="entry name" value="EF_Hand_1_Ca_BS"/>
</dbReference>
<dbReference type="AlphaFoldDB" id="A0A8S3XR01"/>
<dbReference type="PROSITE" id="PS00018">
    <property type="entry name" value="EF_HAND_1"/>
    <property type="match status" value="1"/>
</dbReference>
<organism evidence="1 2">
    <name type="scientific">Parnassius apollo</name>
    <name type="common">Apollo butterfly</name>
    <name type="synonym">Papilio apollo</name>
    <dbReference type="NCBI Taxonomy" id="110799"/>
    <lineage>
        <taxon>Eukaryota</taxon>
        <taxon>Metazoa</taxon>
        <taxon>Ecdysozoa</taxon>
        <taxon>Arthropoda</taxon>
        <taxon>Hexapoda</taxon>
        <taxon>Insecta</taxon>
        <taxon>Pterygota</taxon>
        <taxon>Neoptera</taxon>
        <taxon>Endopterygota</taxon>
        <taxon>Lepidoptera</taxon>
        <taxon>Glossata</taxon>
        <taxon>Ditrysia</taxon>
        <taxon>Papilionoidea</taxon>
        <taxon>Papilionidae</taxon>
        <taxon>Parnassiinae</taxon>
        <taxon>Parnassini</taxon>
        <taxon>Parnassius</taxon>
        <taxon>Parnassius</taxon>
    </lineage>
</organism>
<dbReference type="Proteomes" id="UP000691718">
    <property type="component" value="Unassembled WGS sequence"/>
</dbReference>
<evidence type="ECO:0000313" key="2">
    <source>
        <dbReference type="Proteomes" id="UP000691718"/>
    </source>
</evidence>
<dbReference type="OrthoDB" id="7491185at2759"/>
<evidence type="ECO:0000313" key="1">
    <source>
        <dbReference type="EMBL" id="CAG5027220.1"/>
    </source>
</evidence>
<dbReference type="EMBL" id="CAJQZP010001185">
    <property type="protein sequence ID" value="CAG5027220.1"/>
    <property type="molecule type" value="Genomic_DNA"/>
</dbReference>
<keyword evidence="2" id="KW-1185">Reference proteome</keyword>
<name>A0A8S3XR01_PARAO</name>
<gene>
    <name evidence="1" type="ORF">PAPOLLO_LOCUS18780</name>
</gene>
<protein>
    <submittedName>
        <fullName evidence="1">(apollo) hypothetical protein</fullName>
    </submittedName>
</protein>
<comment type="caution">
    <text evidence="1">The sequence shown here is derived from an EMBL/GenBank/DDBJ whole genome shotgun (WGS) entry which is preliminary data.</text>
</comment>
<sequence>MCAMGRQVPSYHQLCFAHDIQCAVLDAIHKKKQDDQDEEGEVSVDELALLQELSTSLNVVKATIEVLCEENANLLCSKTARKTA</sequence>
<reference evidence="1" key="1">
    <citation type="submission" date="2021-04" db="EMBL/GenBank/DDBJ databases">
        <authorList>
            <person name="Tunstrom K."/>
        </authorList>
    </citation>
    <scope>NUCLEOTIDE SEQUENCE</scope>
</reference>
<proteinExistence type="predicted"/>